<dbReference type="InterPro" id="IPR011060">
    <property type="entry name" value="RibuloseP-bd_barrel"/>
</dbReference>
<organism evidence="8 9">
    <name type="scientific">Helicobacter pylori</name>
    <name type="common">Campylobacter pylori</name>
    <dbReference type="NCBI Taxonomy" id="210"/>
    <lineage>
        <taxon>Bacteria</taxon>
        <taxon>Pseudomonadati</taxon>
        <taxon>Campylobacterota</taxon>
        <taxon>Epsilonproteobacteria</taxon>
        <taxon>Campylobacterales</taxon>
        <taxon>Helicobacteraceae</taxon>
        <taxon>Helicobacter</taxon>
    </lineage>
</organism>
<evidence type="ECO:0000313" key="8">
    <source>
        <dbReference type="EMBL" id="RVZ08768.1"/>
    </source>
</evidence>
<dbReference type="EMBL" id="RJGP01001725">
    <property type="protein sequence ID" value="RVZ08768.1"/>
    <property type="molecule type" value="Genomic_DNA"/>
</dbReference>
<protein>
    <recommendedName>
        <fullName evidence="2">phosphoribosylanthranilate isomerase</fullName>
        <ecNumber evidence="2">5.3.1.24</ecNumber>
    </recommendedName>
</protein>
<keyword evidence="6 8" id="KW-0413">Isomerase</keyword>
<evidence type="ECO:0000313" key="9">
    <source>
        <dbReference type="Proteomes" id="UP000289022"/>
    </source>
</evidence>
<dbReference type="Gene3D" id="3.20.20.70">
    <property type="entry name" value="Aldolase class I"/>
    <property type="match status" value="1"/>
</dbReference>
<keyword evidence="3" id="KW-0028">Amino-acid biosynthesis</keyword>
<feature type="non-terminal residue" evidence="8">
    <location>
        <position position="1"/>
    </location>
</feature>
<evidence type="ECO:0000256" key="2">
    <source>
        <dbReference type="ARBA" id="ARBA00012572"/>
    </source>
</evidence>
<evidence type="ECO:0000256" key="1">
    <source>
        <dbReference type="ARBA" id="ARBA00004664"/>
    </source>
</evidence>
<proteinExistence type="predicted"/>
<keyword evidence="4" id="KW-0822">Tryptophan biosynthesis</keyword>
<comment type="pathway">
    <text evidence="1">Amino-acid biosynthesis; L-tryptophan biosynthesis; L-tryptophan from chorismate: step 3/5.</text>
</comment>
<dbReference type="InterPro" id="IPR013785">
    <property type="entry name" value="Aldolase_TIM"/>
</dbReference>
<dbReference type="EC" id="5.3.1.24" evidence="2"/>
<dbReference type="InterPro" id="IPR001240">
    <property type="entry name" value="PRAI_dom"/>
</dbReference>
<accession>A0A438VDX9</accession>
<feature type="non-terminal residue" evidence="8">
    <location>
        <position position="77"/>
    </location>
</feature>
<comment type="caution">
    <text evidence="8">The sequence shown here is derived from an EMBL/GenBank/DDBJ whole genome shotgun (WGS) entry which is preliminary data.</text>
</comment>
<evidence type="ECO:0000256" key="6">
    <source>
        <dbReference type="ARBA" id="ARBA00023235"/>
    </source>
</evidence>
<reference evidence="8 9" key="1">
    <citation type="submission" date="2018-11" db="EMBL/GenBank/DDBJ databases">
        <title>Genetic determinants and prediction of antibiotic resistance phenotypes in Helicobacter pylori.</title>
        <authorList>
            <person name="Wagner K."/>
        </authorList>
    </citation>
    <scope>NUCLEOTIDE SEQUENCE [LARGE SCALE GENOMIC DNA]</scope>
    <source>
        <strain evidence="8 9">ZH70</strain>
    </source>
</reference>
<name>A0A438VDX9_HELPX</name>
<dbReference type="GO" id="GO:0004640">
    <property type="term" value="F:phosphoribosylanthranilate isomerase activity"/>
    <property type="evidence" value="ECO:0007669"/>
    <property type="project" value="UniProtKB-EC"/>
</dbReference>
<evidence type="ECO:0000259" key="7">
    <source>
        <dbReference type="Pfam" id="PF00697"/>
    </source>
</evidence>
<dbReference type="AlphaFoldDB" id="A0A438VDX9"/>
<evidence type="ECO:0000256" key="4">
    <source>
        <dbReference type="ARBA" id="ARBA00022822"/>
    </source>
</evidence>
<dbReference type="Proteomes" id="UP000289022">
    <property type="component" value="Unassembled WGS sequence"/>
</dbReference>
<dbReference type="UniPathway" id="UPA00035">
    <property type="reaction ID" value="UER00042"/>
</dbReference>
<evidence type="ECO:0000256" key="5">
    <source>
        <dbReference type="ARBA" id="ARBA00023141"/>
    </source>
</evidence>
<keyword evidence="5" id="KW-0057">Aromatic amino acid biosynthesis</keyword>
<dbReference type="SUPFAM" id="SSF51366">
    <property type="entry name" value="Ribulose-phoshate binding barrel"/>
    <property type="match status" value="1"/>
</dbReference>
<dbReference type="Pfam" id="PF00697">
    <property type="entry name" value="PRAI"/>
    <property type="match status" value="1"/>
</dbReference>
<evidence type="ECO:0000256" key="3">
    <source>
        <dbReference type="ARBA" id="ARBA00022605"/>
    </source>
</evidence>
<dbReference type="GO" id="GO:0000162">
    <property type="term" value="P:L-tryptophan biosynthetic process"/>
    <property type="evidence" value="ECO:0007669"/>
    <property type="project" value="UniProtKB-UniPathway"/>
</dbReference>
<feature type="domain" description="N-(5'phosphoribosyl) anthranilate isomerase (PRAI)" evidence="7">
    <location>
        <begin position="3"/>
        <end position="75"/>
    </location>
</feature>
<sequence length="77" mass="8634">LDFVGVFVKDSVKKIAKIAKKLDLKAVQLYGYSPKEIAQLKKSLPKTCTIWQVVNVRSAKDLAPKIQEASLILYDTK</sequence>
<gene>
    <name evidence="8" type="ORF">EC518_15605</name>
</gene>